<feature type="compositionally biased region" description="Basic and acidic residues" evidence="1">
    <location>
        <begin position="803"/>
        <end position="827"/>
    </location>
</feature>
<feature type="compositionally biased region" description="Low complexity" evidence="1">
    <location>
        <begin position="1121"/>
        <end position="1133"/>
    </location>
</feature>
<dbReference type="OMA" id="TECEVEM"/>
<organism evidence="3 4">
    <name type="scientific">Vitrella brassicaformis (strain CCMP3155)</name>
    <dbReference type="NCBI Taxonomy" id="1169540"/>
    <lineage>
        <taxon>Eukaryota</taxon>
        <taxon>Sar</taxon>
        <taxon>Alveolata</taxon>
        <taxon>Colpodellida</taxon>
        <taxon>Vitrellaceae</taxon>
        <taxon>Vitrella</taxon>
    </lineage>
</organism>
<evidence type="ECO:0000256" key="1">
    <source>
        <dbReference type="SAM" id="MobiDB-lite"/>
    </source>
</evidence>
<dbReference type="InterPro" id="IPR036188">
    <property type="entry name" value="FAD/NAD-bd_sf"/>
</dbReference>
<feature type="region of interest" description="Disordered" evidence="1">
    <location>
        <begin position="741"/>
        <end position="1201"/>
    </location>
</feature>
<feature type="region of interest" description="Disordered" evidence="1">
    <location>
        <begin position="1509"/>
        <end position="1559"/>
    </location>
</feature>
<dbReference type="PANTHER" id="PTHR10742:SF410">
    <property type="entry name" value="LYSINE-SPECIFIC HISTONE DEMETHYLASE 2"/>
    <property type="match status" value="1"/>
</dbReference>
<name>A0A0G4FWM3_VITBC</name>
<dbReference type="Proteomes" id="UP000041254">
    <property type="component" value="Unassembled WGS sequence"/>
</dbReference>
<dbReference type="InterPro" id="IPR050281">
    <property type="entry name" value="Flavin_monoamine_oxidase"/>
</dbReference>
<feature type="region of interest" description="Disordered" evidence="1">
    <location>
        <begin position="1344"/>
        <end position="1394"/>
    </location>
</feature>
<feature type="compositionally biased region" description="Polar residues" evidence="1">
    <location>
        <begin position="1515"/>
        <end position="1531"/>
    </location>
</feature>
<feature type="region of interest" description="Disordered" evidence="1">
    <location>
        <begin position="1813"/>
        <end position="1872"/>
    </location>
</feature>
<feature type="compositionally biased region" description="Basic and acidic residues" evidence="1">
    <location>
        <begin position="175"/>
        <end position="186"/>
    </location>
</feature>
<dbReference type="PANTHER" id="PTHR10742">
    <property type="entry name" value="FLAVIN MONOAMINE OXIDASE"/>
    <property type="match status" value="1"/>
</dbReference>
<feature type="region of interest" description="Disordered" evidence="1">
    <location>
        <begin position="1659"/>
        <end position="1696"/>
    </location>
</feature>
<feature type="compositionally biased region" description="Low complexity" evidence="1">
    <location>
        <begin position="911"/>
        <end position="924"/>
    </location>
</feature>
<feature type="compositionally biased region" description="Basic and acidic residues" evidence="1">
    <location>
        <begin position="858"/>
        <end position="867"/>
    </location>
</feature>
<dbReference type="InParanoid" id="A0A0G4FWM3"/>
<feature type="compositionally biased region" description="Pro residues" evidence="1">
    <location>
        <begin position="132"/>
        <end position="141"/>
    </location>
</feature>
<dbReference type="GO" id="GO:0016491">
    <property type="term" value="F:oxidoreductase activity"/>
    <property type="evidence" value="ECO:0007669"/>
    <property type="project" value="InterPro"/>
</dbReference>
<feature type="compositionally biased region" description="Basic and acidic residues" evidence="1">
    <location>
        <begin position="983"/>
        <end position="1005"/>
    </location>
</feature>
<feature type="region of interest" description="Disordered" evidence="1">
    <location>
        <begin position="126"/>
        <end position="216"/>
    </location>
</feature>
<accession>A0A0G4FWM3</accession>
<proteinExistence type="predicted"/>
<feature type="compositionally biased region" description="Gly residues" evidence="1">
    <location>
        <begin position="1015"/>
        <end position="1027"/>
    </location>
</feature>
<dbReference type="EMBL" id="CDMY01000510">
    <property type="protein sequence ID" value="CEM19251.1"/>
    <property type="molecule type" value="Genomic_DNA"/>
</dbReference>
<dbReference type="OrthoDB" id="5046242at2759"/>
<dbReference type="VEuPathDB" id="CryptoDB:Vbra_16336"/>
<feature type="compositionally biased region" description="Low complexity" evidence="1">
    <location>
        <begin position="151"/>
        <end position="160"/>
    </location>
</feature>
<evidence type="ECO:0000313" key="3">
    <source>
        <dbReference type="EMBL" id="CEM19251.1"/>
    </source>
</evidence>
<reference evidence="3 4" key="1">
    <citation type="submission" date="2014-11" db="EMBL/GenBank/DDBJ databases">
        <authorList>
            <person name="Zhu J."/>
            <person name="Qi W."/>
            <person name="Song R."/>
        </authorList>
    </citation>
    <scope>NUCLEOTIDE SEQUENCE [LARGE SCALE GENOMIC DNA]</scope>
</reference>
<dbReference type="STRING" id="1169540.A0A0G4FWM3"/>
<evidence type="ECO:0000259" key="2">
    <source>
        <dbReference type="Pfam" id="PF01593"/>
    </source>
</evidence>
<evidence type="ECO:0000313" key="4">
    <source>
        <dbReference type="Proteomes" id="UP000041254"/>
    </source>
</evidence>
<dbReference type="SUPFAM" id="SSF51905">
    <property type="entry name" value="FAD/NAD(P)-binding domain"/>
    <property type="match status" value="2"/>
</dbReference>
<dbReference type="Pfam" id="PF13450">
    <property type="entry name" value="NAD_binding_8"/>
    <property type="match status" value="1"/>
</dbReference>
<dbReference type="SUPFAM" id="SSF54373">
    <property type="entry name" value="FAD-linked reductases, C-terminal domain"/>
    <property type="match status" value="1"/>
</dbReference>
<sequence length="2131" mass="231646">MDEMDEMDRMEAEDSGIHQPDPSIAPNGAQRNPLVPGETLDETYRKWLAGADGTPRGGEEAIERMRHSKQLDNYDRFLDHMEQLVWDELEVHRAMAIFPDHTDAGEASSAAAAAALPDVLDDLDDLDALLPPLAPNSPSPSPSEEDDLPSDLDVPSDAPPYFSDHGSDESEEELLDRWLNKTDRSVKGMRRREGRGGAGEEGGMRSPRGGADSARRIPDVGYQEDDFMAHREQPDEHMSFLIHYDRTRQGGPLPIPASDFRPAPKEIVHKWNKPRVKGPRPPHPGHNSAFEPPRLPDGVDHHVIIVGAGVAGLSAAAQLRKRGFSVLILEARERYGGRVLTHTFPAVEGLDEAKVDLGANWLVWEPDEQQYVWQAAVQEGIPTAPSFDGNWEPMQSARWFDHTTGKRIQQWRVLRAHDLMDAAFHLMAHIYSYQLEDDDDLPIQDEAARTQAAASYLDNIRKSVLEESVLPHRSRHVKKETQTIPFKWWETPNPPLQLFAKARRLNSFRQTLEAALSYIFDVYPQPLTEVDRNMVLKMAQRTHGYVCRLDEIDPQRSLDVPIYTKAAPAGPPVASLHQGKSDSAPSGGRVGADNRSKSLITKTYRLAGQTYDARVKTFEESVRSQPLPTPSQQHLLWTHGTAWLPYNPGDRLNAYGYEWFPNHLVKKFDLLPCIRFRSVVQRVAITAAPPPAAAAAAAAAAAQPAVIPPLIEEPPAAPEPAAAAAAGDMEIDAPVSRERDDAPIASPVDEPLAAPDAPMPPADEGDVGQTGGDDEIMPAPPQHPPPAADEPMAAAAPGPPTTEDAHMHPADDVKPPSDKTDDERRAGTSDGAPEAALPPLRAFAGLARVADPGPPIHDPGKSVDRDHPGRKRAASLGVLESSRLSPSRPPPPPRPSQSLDAMPSALPLLVPQQQQQPQQQPPKETAGDGSGGGNGQLGAEAGERREGEASRPQTPKKKTPLFGRDSDKLSQIKKMNGKRKDRTPREDRQTDKDKDKDKDKDHPGTRQEAAPAAAAGGGGGGGSGGAGVLFSPSPRPPYVVSTNTPPRAPPPHENGQIIKFVNTLRAGRHKRQDGGQSSERGSGGSHPESQPRTPVYPDAPTSPLVGGGREDGEAERDKIGAARAAPSPPLAAASDDKREEPAAAAAPAPFQTVLAAKIGPTAELMGPPDAPEEVPDAPPGGDAGDDGMADHKEEKPAAAAVAAAADAKGPHESPSAVLERLCQEAYREMCQAASSDSPFHGLADKAAFAHSPESGYHEAVEVTVGPFPDGRGGEYYVYAEVWARVPFLGDEVQRRWVWMPLAKKVSRAVGFNGVAPEEGWTWRFVNRKGRRTLVGARALARGGSAHDVARDAPRDCSASGESLRSADAEKSAEGRAKRPPPTPPPAATGSPMMTRRRAIDEVINEFRAAFDQSCKRSPLLAEFKDGAILVHSTDSKHEETITVTLGPLPDGRDGQVYIRETFHRATSGPTAWQMGTLIGKLRRVRKLGAKLLDLPSVAIVDEDGKRILVERREPSPSSKTNKQKKMATSGSSEKRPTDSTWSPQPKSKNKKKRASIEHSPSFAIKSCRKAYNVRCRPSEPLYNSVYEGLMKKATFTYDPHAKEKDAVVVRVGPFGEEGQGEGEEEKDRFVEATVHRKAADGRAWDFNALTAAITEARVRYPSPAKPEASPSEGQQDQDEEEDNDDSASAPLVSQEEADAALASCRQAFRDVCNPQSDRHKKAYAGLSEKASFAVPALRGKQTVAVTVGPFPDGDGGEYYVEADVSRTGENCVWGMLLLTKKLERIRTEGAENWNRKRMEVFTRGGRRFLRRRRVTASGEADQAVKAEDGEPSGATKRSLEAAAESGKAKRRKTPAASAAAAAAAAEEGPLQETADGHTLRALGVIVTVPIGVLREDNTTESRIEFDPPLSQEKRDAIKFLGGGCHNKVCMRFKRRFWQPTVRFFNTTQEAFQFMNLHAFDPDHCRNILVAHSFGAYKWDGKSDQQVLDEVMGVLRAMFTRSRCGEAGETAGERIAKTIEPPIQWVVTRWDTDPFSLGSYAFWKKGGRALEDNVALSSPEPFSHDNSQRSKVFFAGEATSAFGAQCVHGAAHSGVRAASEVVASVFNMTHLHPTWAGDDSDEVMEWRDKLLD</sequence>
<keyword evidence="4" id="KW-1185">Reference proteome</keyword>
<feature type="region of interest" description="Disordered" evidence="1">
    <location>
        <begin position="569"/>
        <end position="594"/>
    </location>
</feature>
<feature type="compositionally biased region" description="Acidic residues" evidence="1">
    <location>
        <begin position="1675"/>
        <end position="1685"/>
    </location>
</feature>
<gene>
    <name evidence="3" type="ORF">Vbra_16336</name>
</gene>
<feature type="compositionally biased region" description="Low complexity" evidence="1">
    <location>
        <begin position="1661"/>
        <end position="1674"/>
    </location>
</feature>
<dbReference type="Gene3D" id="3.90.660.10">
    <property type="match status" value="1"/>
</dbReference>
<dbReference type="Gene3D" id="3.50.50.60">
    <property type="entry name" value="FAD/NAD(P)-binding domain"/>
    <property type="match status" value="1"/>
</dbReference>
<feature type="domain" description="Amine oxidase" evidence="2">
    <location>
        <begin position="1872"/>
        <end position="2100"/>
    </location>
</feature>
<protein>
    <recommendedName>
        <fullName evidence="2">Amine oxidase domain-containing protein</fullName>
    </recommendedName>
</protein>
<feature type="compositionally biased region" description="Low complexity" evidence="1">
    <location>
        <begin position="1855"/>
        <end position="1865"/>
    </location>
</feature>
<feature type="region of interest" description="Disordered" evidence="1">
    <location>
        <begin position="1"/>
        <end position="40"/>
    </location>
</feature>
<dbReference type="Pfam" id="PF01593">
    <property type="entry name" value="Amino_oxidase"/>
    <property type="match status" value="1"/>
</dbReference>
<feature type="compositionally biased region" description="Pro residues" evidence="1">
    <location>
        <begin position="778"/>
        <end position="788"/>
    </location>
</feature>
<dbReference type="InterPro" id="IPR002937">
    <property type="entry name" value="Amino_oxidase"/>
</dbReference>
<feature type="compositionally biased region" description="Basic and acidic residues" evidence="1">
    <location>
        <begin position="1108"/>
        <end position="1120"/>
    </location>
</feature>
<feature type="compositionally biased region" description="Basic and acidic residues" evidence="1">
    <location>
        <begin position="1364"/>
        <end position="1376"/>
    </location>
</feature>
<feature type="compositionally biased region" description="Basic and acidic residues" evidence="1">
    <location>
        <begin position="7"/>
        <end position="16"/>
    </location>
</feature>